<dbReference type="GO" id="GO:0004022">
    <property type="term" value="F:alcohol dehydrogenase (NAD+) activity"/>
    <property type="evidence" value="ECO:0007669"/>
    <property type="project" value="TreeGrafter"/>
</dbReference>
<evidence type="ECO:0000256" key="1">
    <source>
        <dbReference type="ARBA" id="ARBA00023002"/>
    </source>
</evidence>
<dbReference type="Pfam" id="PF00465">
    <property type="entry name" value="Fe-ADH"/>
    <property type="match status" value="1"/>
</dbReference>
<accession>A0A6P1BJG6</accession>
<dbReference type="PANTHER" id="PTHR11496">
    <property type="entry name" value="ALCOHOL DEHYDROGENASE"/>
    <property type="match status" value="1"/>
</dbReference>
<dbReference type="InterPro" id="IPR001670">
    <property type="entry name" value="ADH_Fe/GldA"/>
</dbReference>
<dbReference type="PANTHER" id="PTHR11496:SF97">
    <property type="entry name" value="ALCOHOL DEHYDROGENASE IRON-TYPE_GLYCEROL DEHYDROGENASE GLDA DOMAIN-CONTAINING PROTEIN"/>
    <property type="match status" value="1"/>
</dbReference>
<evidence type="ECO:0000259" key="2">
    <source>
        <dbReference type="Pfam" id="PF00465"/>
    </source>
</evidence>
<proteinExistence type="predicted"/>
<name>A0A6P1BJG6_9BRAD</name>
<protein>
    <submittedName>
        <fullName evidence="4">Iron-containing alcohol dehydrogenase</fullName>
    </submittedName>
</protein>
<dbReference type="EMBL" id="VKHP01000100">
    <property type="protein sequence ID" value="NEU98637.1"/>
    <property type="molecule type" value="Genomic_DNA"/>
</dbReference>
<dbReference type="InterPro" id="IPR056798">
    <property type="entry name" value="ADH_Fe_C"/>
</dbReference>
<sequence>MRCLPQDTLRWGVGVVDAVLGDLADAGLERPMIFTVEPLLFSTTRVILPQLHDVSGVHSDFPPHAPDTAIERALDRCIRAGARSIIAYGGGSVLDAAKAVSHFHWLRHGHHLPIVALPTTLSGSEFSHYFGVTETSGVRPFKRSYAERATVPKIVLMDPSLLVHTPRALLLSSAIKGLDHAIEGMRQVDVDHPHAIMAAAGANKFFDVLERWPSDLETDEAVQRGAIRLDDLLQLQLAAWQCYFYPASVVYGLSHRIGHILGGTFGFPHSVTSCITLAPVIRSCEARYGSKLQLFNAPGEANPGLALAARIERLVSCLGLPNRLRSFDIGLSALPEIADLLRTNYKREVADLGEDADRKLDTLLRSVW</sequence>
<dbReference type="Pfam" id="PF25137">
    <property type="entry name" value="ADH_Fe_C"/>
    <property type="match status" value="1"/>
</dbReference>
<feature type="domain" description="Fe-containing alcohol dehydrogenase-like C-terminal" evidence="3">
    <location>
        <begin position="249"/>
        <end position="340"/>
    </location>
</feature>
<feature type="domain" description="Alcohol dehydrogenase iron-type/glycerol dehydrogenase GldA" evidence="2">
    <location>
        <begin position="11"/>
        <end position="159"/>
    </location>
</feature>
<dbReference type="GO" id="GO:0046872">
    <property type="term" value="F:metal ion binding"/>
    <property type="evidence" value="ECO:0007669"/>
    <property type="project" value="InterPro"/>
</dbReference>
<dbReference type="InterPro" id="IPR039697">
    <property type="entry name" value="Alcohol_dehydrogenase_Fe"/>
</dbReference>
<comment type="caution">
    <text evidence="4">The sequence shown here is derived from an EMBL/GenBank/DDBJ whole genome shotgun (WGS) entry which is preliminary data.</text>
</comment>
<dbReference type="Gene3D" id="3.40.50.1970">
    <property type="match status" value="1"/>
</dbReference>
<evidence type="ECO:0000313" key="5">
    <source>
        <dbReference type="Proteomes" id="UP000468531"/>
    </source>
</evidence>
<evidence type="ECO:0000313" key="4">
    <source>
        <dbReference type="EMBL" id="NEU98637.1"/>
    </source>
</evidence>
<dbReference type="AlphaFoldDB" id="A0A6P1BJG6"/>
<organism evidence="4 5">
    <name type="scientific">Bradyrhizobium uaiense</name>
    <dbReference type="NCBI Taxonomy" id="2594946"/>
    <lineage>
        <taxon>Bacteria</taxon>
        <taxon>Pseudomonadati</taxon>
        <taxon>Pseudomonadota</taxon>
        <taxon>Alphaproteobacteria</taxon>
        <taxon>Hyphomicrobiales</taxon>
        <taxon>Nitrobacteraceae</taxon>
        <taxon>Bradyrhizobium</taxon>
    </lineage>
</organism>
<reference evidence="4 5" key="1">
    <citation type="journal article" date="2020" name="Arch. Microbiol.">
        <title>Bradyrhizobium uaiense sp. nov., a new highly efficient cowpea symbiont.</title>
        <authorList>
            <person name="Cabral Michel D."/>
            <person name="Azarias Guimaraes A."/>
            <person name="Martins da Costa E."/>
            <person name="Soares de Carvalho T."/>
            <person name="Balsanelli E."/>
            <person name="Willems A."/>
            <person name="Maltempi de Souza E."/>
            <person name="de Souza Moreira F.M."/>
        </authorList>
    </citation>
    <scope>NUCLEOTIDE SEQUENCE [LARGE SCALE GENOMIC DNA]</scope>
    <source>
        <strain evidence="4 5">UFLA 03-164</strain>
    </source>
</reference>
<gene>
    <name evidence="4" type="ORF">FNJ47_23110</name>
</gene>
<dbReference type="Proteomes" id="UP000468531">
    <property type="component" value="Unassembled WGS sequence"/>
</dbReference>
<evidence type="ECO:0000259" key="3">
    <source>
        <dbReference type="Pfam" id="PF25137"/>
    </source>
</evidence>
<keyword evidence="5" id="KW-1185">Reference proteome</keyword>
<dbReference type="Gene3D" id="1.20.1090.10">
    <property type="entry name" value="Dehydroquinate synthase-like - alpha domain"/>
    <property type="match status" value="1"/>
</dbReference>
<dbReference type="SUPFAM" id="SSF56796">
    <property type="entry name" value="Dehydroquinate synthase-like"/>
    <property type="match status" value="1"/>
</dbReference>
<keyword evidence="1" id="KW-0560">Oxidoreductase</keyword>